<feature type="region of interest" description="Disordered" evidence="1">
    <location>
        <begin position="50"/>
        <end position="81"/>
    </location>
</feature>
<comment type="caution">
    <text evidence="2">The sequence shown here is derived from an EMBL/GenBank/DDBJ whole genome shotgun (WGS) entry which is preliminary data.</text>
</comment>
<organism evidence="2 3">
    <name type="scientific">Elysia crispata</name>
    <name type="common">lettuce slug</name>
    <dbReference type="NCBI Taxonomy" id="231223"/>
    <lineage>
        <taxon>Eukaryota</taxon>
        <taxon>Metazoa</taxon>
        <taxon>Spiralia</taxon>
        <taxon>Lophotrochozoa</taxon>
        <taxon>Mollusca</taxon>
        <taxon>Gastropoda</taxon>
        <taxon>Heterobranchia</taxon>
        <taxon>Euthyneura</taxon>
        <taxon>Panpulmonata</taxon>
        <taxon>Sacoglossa</taxon>
        <taxon>Placobranchoidea</taxon>
        <taxon>Plakobranchidae</taxon>
        <taxon>Elysia</taxon>
    </lineage>
</organism>
<gene>
    <name evidence="2" type="ORF">RRG08_021701</name>
</gene>
<feature type="region of interest" description="Disordered" evidence="1">
    <location>
        <begin position="526"/>
        <end position="558"/>
    </location>
</feature>
<feature type="region of interest" description="Disordered" evidence="1">
    <location>
        <begin position="410"/>
        <end position="432"/>
    </location>
</feature>
<dbReference type="AlphaFoldDB" id="A0AAE1DQ22"/>
<feature type="compositionally biased region" description="Polar residues" evidence="1">
    <location>
        <begin position="50"/>
        <end position="59"/>
    </location>
</feature>
<feature type="compositionally biased region" description="Polar residues" evidence="1">
    <location>
        <begin position="533"/>
        <end position="551"/>
    </location>
</feature>
<dbReference type="EMBL" id="JAWDGP010003066">
    <property type="protein sequence ID" value="KAK3777583.1"/>
    <property type="molecule type" value="Genomic_DNA"/>
</dbReference>
<proteinExistence type="predicted"/>
<sequence>MESTNQRYATFLRQWKKRYNYSNFRNQYQKYERLPRSEGREKPQNLISTHHVQKESSGGTLHDSTKLKPAPQSFKAKQGRSSAAAVVSSKCADLRHGHEKLSDACKKYPSRLNRQRETKAQMITYHPPAEILQRTDHQRKIFTPTAEELPNVKKKSSAISHPVVSSAELADMEFWLLYGENAQSAASHFSYALLARIDQLLEGPAGNGRRSRTLKTTIQQKVIPTSQRETIQFKSPSKYSYRLPEMNEHSTRPGNSMKTKRKENCVYSNHSSDCADKYRLHILKFIKKTNKAYNLGMKYTTLDESSQTSGDKCFEKLLEKDTFVNLDDSGIGPIKERKRKDLNTLAVKKIQNENASILGDGRDCPSQKGVNVIAPKISDVSLAKKVRLNTSKNSTEMKLMKQMASASLIAMASSASSKPDHEQSDSHACAPSAGSSVTVYLPKCPLEADTTISSHSSTTEDARLQEDIHVQKRARLQKKPRQHGKADFKKGMEFVCDLNSNKDLDEEDGDEKQDIISVSIRLNQKLRPRHPQANASQSLVDKLQRLNSASGVDSRRKCDQWLHEKCPK</sequence>
<evidence type="ECO:0000313" key="3">
    <source>
        <dbReference type="Proteomes" id="UP001283361"/>
    </source>
</evidence>
<dbReference type="Proteomes" id="UP001283361">
    <property type="component" value="Unassembled WGS sequence"/>
</dbReference>
<reference evidence="2" key="1">
    <citation type="journal article" date="2023" name="G3 (Bethesda)">
        <title>A reference genome for the long-term kleptoplast-retaining sea slug Elysia crispata morphotype clarki.</title>
        <authorList>
            <person name="Eastman K.E."/>
            <person name="Pendleton A.L."/>
            <person name="Shaikh M.A."/>
            <person name="Suttiyut T."/>
            <person name="Ogas R."/>
            <person name="Tomko P."/>
            <person name="Gavelis G."/>
            <person name="Widhalm J.R."/>
            <person name="Wisecaver J.H."/>
        </authorList>
    </citation>
    <scope>NUCLEOTIDE SEQUENCE</scope>
    <source>
        <strain evidence="2">ECLA1</strain>
    </source>
</reference>
<name>A0AAE1DQ22_9GAST</name>
<protein>
    <submittedName>
        <fullName evidence="2">Uncharacterized protein</fullName>
    </submittedName>
</protein>
<keyword evidence="3" id="KW-1185">Reference proteome</keyword>
<evidence type="ECO:0000313" key="2">
    <source>
        <dbReference type="EMBL" id="KAK3777583.1"/>
    </source>
</evidence>
<accession>A0AAE1DQ22</accession>
<evidence type="ECO:0000256" key="1">
    <source>
        <dbReference type="SAM" id="MobiDB-lite"/>
    </source>
</evidence>